<protein>
    <submittedName>
        <fullName evidence="2">Micrococcal nuclease</fullName>
    </submittedName>
</protein>
<proteinExistence type="predicted"/>
<evidence type="ECO:0000313" key="2">
    <source>
        <dbReference type="EMBL" id="SKA13603.1"/>
    </source>
</evidence>
<feature type="transmembrane region" description="Helical" evidence="1">
    <location>
        <begin position="12"/>
        <end position="39"/>
    </location>
</feature>
<keyword evidence="1" id="KW-0812">Transmembrane</keyword>
<dbReference type="AlphaFoldDB" id="A0A1T4RCC9"/>
<sequence>MVEHRVRISWFCWYGVYSTIFVCMKKIILLAGILVVSAIGVSAQTKIKLEEVKQHIGDSVNVCGKVFGTRFLENSNGKPTLINIGGTYPNELLTVVIYGPNREKFSGKPEEIYNAKDICVTGKIVEYKGKPQIVVNRPEQISIP</sequence>
<keyword evidence="1" id="KW-1133">Transmembrane helix</keyword>
<evidence type="ECO:0000256" key="1">
    <source>
        <dbReference type="SAM" id="Phobius"/>
    </source>
</evidence>
<accession>A0A1T4RCC9</accession>
<keyword evidence="1" id="KW-0472">Membrane</keyword>
<name>A0A1T4RCC9_9BACT</name>
<reference evidence="2 3" key="1">
    <citation type="submission" date="2017-02" db="EMBL/GenBank/DDBJ databases">
        <authorList>
            <person name="Peterson S.W."/>
        </authorList>
    </citation>
    <scope>NUCLEOTIDE SEQUENCE [LARGE SCALE GENOMIC DNA]</scope>
    <source>
        <strain evidence="2 3">DSM 22335</strain>
    </source>
</reference>
<organism evidence="2 3">
    <name type="scientific">Sediminibacterium ginsengisoli</name>
    <dbReference type="NCBI Taxonomy" id="413434"/>
    <lineage>
        <taxon>Bacteria</taxon>
        <taxon>Pseudomonadati</taxon>
        <taxon>Bacteroidota</taxon>
        <taxon>Chitinophagia</taxon>
        <taxon>Chitinophagales</taxon>
        <taxon>Chitinophagaceae</taxon>
        <taxon>Sediminibacterium</taxon>
    </lineage>
</organism>
<dbReference type="STRING" id="413434.SAMN04488132_111115"/>
<gene>
    <name evidence="2" type="ORF">SAMN04488132_111115</name>
</gene>
<evidence type="ECO:0000313" key="3">
    <source>
        <dbReference type="Proteomes" id="UP000190888"/>
    </source>
</evidence>
<dbReference type="EMBL" id="FUWH01000011">
    <property type="protein sequence ID" value="SKA13603.1"/>
    <property type="molecule type" value="Genomic_DNA"/>
</dbReference>
<keyword evidence="3" id="KW-1185">Reference proteome</keyword>
<dbReference type="Proteomes" id="UP000190888">
    <property type="component" value="Unassembled WGS sequence"/>
</dbReference>